<keyword evidence="5" id="KW-1185">Reference proteome</keyword>
<evidence type="ECO:0000313" key="2">
    <source>
        <dbReference type="EMBL" id="KFX09480.1"/>
    </source>
</evidence>
<feature type="transmembrane region" description="Helical" evidence="1">
    <location>
        <begin position="6"/>
        <end position="21"/>
    </location>
</feature>
<dbReference type="EMBL" id="JQHP01000001">
    <property type="protein sequence ID" value="KFX09480.1"/>
    <property type="molecule type" value="Genomic_DNA"/>
</dbReference>
<sequence length="91" mass="10618">MELFYIFSAIFMFIPAYLAIKKITTSEDVYRKFFGILISFLLMFFHFYTYHDGKIPFLAISIEDNDIAHYSSFIFGLISGVVGCVAYQDKR</sequence>
<gene>
    <name evidence="2" type="ORF">JV38_00710</name>
    <name evidence="3" type="ORF">KU73_04440</name>
</gene>
<accession>A0AAW3EPL6</accession>
<keyword evidence="1" id="KW-0812">Transmembrane</keyword>
<feature type="transmembrane region" description="Helical" evidence="1">
    <location>
        <begin position="33"/>
        <end position="50"/>
    </location>
</feature>
<protein>
    <submittedName>
        <fullName evidence="2">Uncharacterized protein</fullName>
    </submittedName>
</protein>
<organism evidence="2 4">
    <name type="scientific">Pectobacterium wasabiae</name>
    <dbReference type="NCBI Taxonomy" id="55208"/>
    <lineage>
        <taxon>Bacteria</taxon>
        <taxon>Pseudomonadati</taxon>
        <taxon>Pseudomonadota</taxon>
        <taxon>Gammaproteobacteria</taxon>
        <taxon>Enterobacterales</taxon>
        <taxon>Pectobacteriaceae</taxon>
        <taxon>Pectobacterium</taxon>
    </lineage>
</organism>
<dbReference type="Proteomes" id="UP000029436">
    <property type="component" value="Unassembled WGS sequence"/>
</dbReference>
<proteinExistence type="predicted"/>
<keyword evidence="1" id="KW-1133">Transmembrane helix</keyword>
<dbReference type="Proteomes" id="UP000029257">
    <property type="component" value="Unassembled WGS sequence"/>
</dbReference>
<dbReference type="EMBL" id="JQOH01000002">
    <property type="protein sequence ID" value="KGA29682.1"/>
    <property type="molecule type" value="Genomic_DNA"/>
</dbReference>
<name>A0AAW3EPL6_9GAMM</name>
<reference evidence="4 5" key="1">
    <citation type="submission" date="2014-08" db="EMBL/GenBank/DDBJ databases">
        <title>Genome sequences of NCPPB Pectobacterium isolates.</title>
        <authorList>
            <person name="Glover R.H."/>
            <person name="Sapp M."/>
            <person name="Elphinstone J."/>
        </authorList>
    </citation>
    <scope>NUCLEOTIDE SEQUENCE [LARGE SCALE GENOMIC DNA]</scope>
    <source>
        <strain evidence="2 4">NCPPB 3701</strain>
        <strain evidence="3 5">NCPPB3702</strain>
    </source>
</reference>
<evidence type="ECO:0000313" key="5">
    <source>
        <dbReference type="Proteomes" id="UP000029436"/>
    </source>
</evidence>
<feature type="transmembrane region" description="Helical" evidence="1">
    <location>
        <begin position="70"/>
        <end position="87"/>
    </location>
</feature>
<dbReference type="AlphaFoldDB" id="A0AAW3EPL6"/>
<evidence type="ECO:0000313" key="4">
    <source>
        <dbReference type="Proteomes" id="UP000029257"/>
    </source>
</evidence>
<evidence type="ECO:0000313" key="3">
    <source>
        <dbReference type="EMBL" id="KGA29682.1"/>
    </source>
</evidence>
<comment type="caution">
    <text evidence="2">The sequence shown here is derived from an EMBL/GenBank/DDBJ whole genome shotgun (WGS) entry which is preliminary data.</text>
</comment>
<evidence type="ECO:0000256" key="1">
    <source>
        <dbReference type="SAM" id="Phobius"/>
    </source>
</evidence>
<keyword evidence="1" id="KW-0472">Membrane</keyword>